<sequence length="269" mass="30285">MSSSTPKVSTIVIKPQRQAKRYKMSDIITSLHLDKGTSHKILVAKELNGCDSSFITSCVLGHCIKIKSPVLVICSHNSKEHYQNVGLKMNYNLNKNIESGLIQFYNLGEELVNALLNDDIISCGNVINKLKKQIENMHETHSSVNVIFDGVSQLFDLEYSLRNVNYICKEIIDLIRSYDNSFLLFHCNAACENDETHVLANLLAYKCHVLIEVDHLASGLSADVSGHITFMYPTKKFEKEHVNKIDQKPSHHLFKLFDRGVKLLAPGAV</sequence>
<reference evidence="4" key="1">
    <citation type="submission" date="2022-05" db="EMBL/GenBank/DDBJ databases">
        <authorList>
            <person name="Okamura Y."/>
        </authorList>
    </citation>
    <scope>NUCLEOTIDE SEQUENCE</scope>
</reference>
<evidence type="ECO:0000256" key="3">
    <source>
        <dbReference type="ARBA" id="ARBA00020263"/>
    </source>
</evidence>
<evidence type="ECO:0000313" key="4">
    <source>
        <dbReference type="EMBL" id="CAH4032684.1"/>
    </source>
</evidence>
<dbReference type="PANTHER" id="PTHR16184">
    <property type="entry name" value="ELONGATOR COMPLEX PROTEIN 6"/>
    <property type="match status" value="1"/>
</dbReference>
<dbReference type="GO" id="GO:0033588">
    <property type="term" value="C:elongator holoenzyme complex"/>
    <property type="evidence" value="ECO:0007669"/>
    <property type="project" value="InterPro"/>
</dbReference>
<dbReference type="PANTHER" id="PTHR16184:SF6">
    <property type="entry name" value="ELONGATOR COMPLEX PROTEIN 6"/>
    <property type="match status" value="1"/>
</dbReference>
<dbReference type="Pfam" id="PF09807">
    <property type="entry name" value="ELP6"/>
    <property type="match status" value="1"/>
</dbReference>
<dbReference type="InterPro" id="IPR018627">
    <property type="entry name" value="ELP6"/>
</dbReference>
<evidence type="ECO:0000256" key="2">
    <source>
        <dbReference type="ARBA" id="ARBA00008837"/>
    </source>
</evidence>
<name>A0A9P0TJ64_PIEBR</name>
<dbReference type="AlphaFoldDB" id="A0A9P0TJ64"/>
<comment type="pathway">
    <text evidence="1">tRNA modification; 5-methoxycarbonylmethyl-2-thiouridine-tRNA biosynthesis.</text>
</comment>
<gene>
    <name evidence="4" type="ORF">PIBRA_LOCUS9052</name>
</gene>
<keyword evidence="5" id="KW-1185">Reference proteome</keyword>
<dbReference type="Proteomes" id="UP001152562">
    <property type="component" value="Unassembled WGS sequence"/>
</dbReference>
<organism evidence="4 5">
    <name type="scientific">Pieris brassicae</name>
    <name type="common">White butterfly</name>
    <name type="synonym">Large white butterfly</name>
    <dbReference type="NCBI Taxonomy" id="7116"/>
    <lineage>
        <taxon>Eukaryota</taxon>
        <taxon>Metazoa</taxon>
        <taxon>Ecdysozoa</taxon>
        <taxon>Arthropoda</taxon>
        <taxon>Hexapoda</taxon>
        <taxon>Insecta</taxon>
        <taxon>Pterygota</taxon>
        <taxon>Neoptera</taxon>
        <taxon>Endopterygota</taxon>
        <taxon>Lepidoptera</taxon>
        <taxon>Glossata</taxon>
        <taxon>Ditrysia</taxon>
        <taxon>Papilionoidea</taxon>
        <taxon>Pieridae</taxon>
        <taxon>Pierinae</taxon>
        <taxon>Pieris</taxon>
    </lineage>
</organism>
<proteinExistence type="inferred from homology"/>
<comment type="caution">
    <text evidence="4">The sequence shown here is derived from an EMBL/GenBank/DDBJ whole genome shotgun (WGS) entry which is preliminary data.</text>
</comment>
<evidence type="ECO:0000256" key="1">
    <source>
        <dbReference type="ARBA" id="ARBA00005043"/>
    </source>
</evidence>
<dbReference type="InterPro" id="IPR027417">
    <property type="entry name" value="P-loop_NTPase"/>
</dbReference>
<dbReference type="EMBL" id="CALOZG010000029">
    <property type="protein sequence ID" value="CAH4032684.1"/>
    <property type="molecule type" value="Genomic_DNA"/>
</dbReference>
<protein>
    <recommendedName>
        <fullName evidence="3">Elongator complex protein 6</fullName>
    </recommendedName>
</protein>
<dbReference type="GO" id="GO:0002098">
    <property type="term" value="P:tRNA wobble uridine modification"/>
    <property type="evidence" value="ECO:0007669"/>
    <property type="project" value="InterPro"/>
</dbReference>
<evidence type="ECO:0000313" key="5">
    <source>
        <dbReference type="Proteomes" id="UP001152562"/>
    </source>
</evidence>
<dbReference type="Gene3D" id="3.40.50.300">
    <property type="entry name" value="P-loop containing nucleotide triphosphate hydrolases"/>
    <property type="match status" value="1"/>
</dbReference>
<comment type="similarity">
    <text evidence="2">Belongs to the ELP6 family.</text>
</comment>
<accession>A0A9P0TJ64</accession>